<dbReference type="Pfam" id="PF01263">
    <property type="entry name" value="Aldose_epim"/>
    <property type="match status" value="1"/>
</dbReference>
<evidence type="ECO:0000313" key="1">
    <source>
        <dbReference type="EMBL" id="RDX01030.1"/>
    </source>
</evidence>
<name>A0A3D8TQE0_9LIST</name>
<dbReference type="GO" id="GO:0004034">
    <property type="term" value="F:aldose 1-epimerase activity"/>
    <property type="evidence" value="ECO:0007669"/>
    <property type="project" value="TreeGrafter"/>
</dbReference>
<dbReference type="InterPro" id="IPR008183">
    <property type="entry name" value="Aldose_1/G6P_1-epimerase"/>
</dbReference>
<dbReference type="AlphaFoldDB" id="A0A3D8TQE0"/>
<evidence type="ECO:0008006" key="3">
    <source>
        <dbReference type="Google" id="ProtNLM"/>
    </source>
</evidence>
<dbReference type="GO" id="GO:0033499">
    <property type="term" value="P:galactose catabolic process via UDP-galactose, Leloir pathway"/>
    <property type="evidence" value="ECO:0007669"/>
    <property type="project" value="TreeGrafter"/>
</dbReference>
<dbReference type="EMBL" id="LARY01000002">
    <property type="protein sequence ID" value="RDX01030.1"/>
    <property type="molecule type" value="Genomic_DNA"/>
</dbReference>
<dbReference type="Gene3D" id="2.70.98.10">
    <property type="match status" value="1"/>
</dbReference>
<reference evidence="2" key="1">
    <citation type="submission" date="2015-04" db="EMBL/GenBank/DDBJ databases">
        <authorList>
            <person name="Schardt J."/>
            <person name="Mueller-Herbst S."/>
            <person name="Scherer S."/>
            <person name="Huptas C."/>
        </authorList>
    </citation>
    <scope>NUCLEOTIDE SEQUENCE [LARGE SCALE GENOMIC DNA]</scope>
    <source>
        <strain evidence="2">Kiel-L1</strain>
    </source>
</reference>
<dbReference type="RefSeq" id="WP_115753282.1">
    <property type="nucleotide sequence ID" value="NZ_LARY01000002.1"/>
</dbReference>
<keyword evidence="2" id="KW-1185">Reference proteome</keyword>
<dbReference type="GO" id="GO:0030246">
    <property type="term" value="F:carbohydrate binding"/>
    <property type="evidence" value="ECO:0007669"/>
    <property type="project" value="InterPro"/>
</dbReference>
<dbReference type="PANTHER" id="PTHR10091">
    <property type="entry name" value="ALDOSE-1-EPIMERASE"/>
    <property type="match status" value="1"/>
</dbReference>
<evidence type="ECO:0000313" key="2">
    <source>
        <dbReference type="Proteomes" id="UP000257055"/>
    </source>
</evidence>
<dbReference type="InterPro" id="IPR011013">
    <property type="entry name" value="Gal_mutarotase_sf_dom"/>
</dbReference>
<dbReference type="Proteomes" id="UP000257055">
    <property type="component" value="Unassembled WGS sequence"/>
</dbReference>
<dbReference type="SUPFAM" id="SSF74650">
    <property type="entry name" value="Galactose mutarotase-like"/>
    <property type="match status" value="1"/>
</dbReference>
<dbReference type="GO" id="GO:0006006">
    <property type="term" value="P:glucose metabolic process"/>
    <property type="evidence" value="ECO:0007669"/>
    <property type="project" value="TreeGrafter"/>
</dbReference>
<proteinExistence type="predicted"/>
<dbReference type="GO" id="GO:0005737">
    <property type="term" value="C:cytoplasm"/>
    <property type="evidence" value="ECO:0007669"/>
    <property type="project" value="TreeGrafter"/>
</dbReference>
<sequence length="325" mass="37276">MKTYQIENEAVRIEFIDQGGCLTKMVNKKTNTNYLIHYADLNEYRTNPYFLGATIGRNAGRTFPPFYTNFAGEKVALDCNEGDLHLHGGQNGLQFQEWQVRKLNDSAYELCLVDDAKSLYEKMAFRLVYRLENNRFRIEMYGTAEVPTICNLTNHAFFNLNQDKATIESHQLKTADARLQLIDEAFVPTEEYIDFRVGDPEYAPFNFNSRAQVGKAFELGTQLSEICAGGIDLAYCFEEPNNPEVAKIELTGEAETNKLVIRSNQEACVIYTANKVAARVPINDGKRMTKYQGITFEMQRMPNYVHEATDYLTDDYYAFTEYEIL</sequence>
<accession>A0A3D8TQE0</accession>
<dbReference type="InterPro" id="IPR014718">
    <property type="entry name" value="GH-type_carb-bd"/>
</dbReference>
<dbReference type="PANTHER" id="PTHR10091:SF0">
    <property type="entry name" value="GALACTOSE MUTAROTASE"/>
    <property type="match status" value="1"/>
</dbReference>
<gene>
    <name evidence="1" type="ORF">UR08_08740</name>
</gene>
<comment type="caution">
    <text evidence="1">The sequence shown here is derived from an EMBL/GenBank/DDBJ whole genome shotgun (WGS) entry which is preliminary data.</text>
</comment>
<organism evidence="1 2">
    <name type="scientific">Listeria kieliensis</name>
    <dbReference type="NCBI Taxonomy" id="1621700"/>
    <lineage>
        <taxon>Bacteria</taxon>
        <taxon>Bacillati</taxon>
        <taxon>Bacillota</taxon>
        <taxon>Bacilli</taxon>
        <taxon>Bacillales</taxon>
        <taxon>Listeriaceae</taxon>
        <taxon>Listeria</taxon>
    </lineage>
</organism>
<protein>
    <recommendedName>
        <fullName evidence="3">Type-1 mutarotase</fullName>
    </recommendedName>
</protein>